<dbReference type="GO" id="GO:0002949">
    <property type="term" value="P:tRNA threonylcarbamoyladenosine modification"/>
    <property type="evidence" value="ECO:0007669"/>
    <property type="project" value="UniProtKB-UniRule"/>
</dbReference>
<dbReference type="STRING" id="62101.AB835_10340"/>
<dbReference type="GO" id="GO:0000049">
    <property type="term" value="F:tRNA binding"/>
    <property type="evidence" value="ECO:0007669"/>
    <property type="project" value="TreeGrafter"/>
</dbReference>
<keyword evidence="3 9" id="KW-0808">Transferase</keyword>
<evidence type="ECO:0000256" key="9">
    <source>
        <dbReference type="HAMAP-Rule" id="MF_01852"/>
    </source>
</evidence>
<dbReference type="FunFam" id="3.90.870.10:FF:000004">
    <property type="entry name" value="Threonylcarbamoyl-AMP synthase"/>
    <property type="match status" value="1"/>
</dbReference>
<keyword evidence="2 9" id="KW-0963">Cytoplasm</keyword>
<dbReference type="GO" id="GO:0005524">
    <property type="term" value="F:ATP binding"/>
    <property type="evidence" value="ECO:0007669"/>
    <property type="project" value="UniProtKB-UniRule"/>
</dbReference>
<dbReference type="Gene3D" id="3.90.870.10">
    <property type="entry name" value="DHBP synthase"/>
    <property type="match status" value="1"/>
</dbReference>
<evidence type="ECO:0000313" key="11">
    <source>
        <dbReference type="EMBL" id="ODS23178.1"/>
    </source>
</evidence>
<reference evidence="11 12" key="1">
    <citation type="journal article" date="2016" name="Appl. Environ. Microbiol.">
        <title>Lack of Overt Genome Reduction in the Bryostatin-Producing Bryozoan Symbiont "Candidatus Endobugula sertula".</title>
        <authorList>
            <person name="Miller I.J."/>
            <person name="Vanee N."/>
            <person name="Fong S.S."/>
            <person name="Lim-Fong G.E."/>
            <person name="Kwan J.C."/>
        </authorList>
    </citation>
    <scope>NUCLEOTIDE SEQUENCE [LARGE SCALE GENOMIC DNA]</scope>
    <source>
        <strain evidence="11">AB1-4</strain>
    </source>
</reference>
<keyword evidence="6 9" id="KW-0547">Nucleotide-binding</keyword>
<proteinExistence type="inferred from homology"/>
<evidence type="ECO:0000256" key="6">
    <source>
        <dbReference type="ARBA" id="ARBA00022741"/>
    </source>
</evidence>
<keyword evidence="4 9" id="KW-0819">tRNA processing</keyword>
<evidence type="ECO:0000313" key="12">
    <source>
        <dbReference type="Proteomes" id="UP000242502"/>
    </source>
</evidence>
<dbReference type="Pfam" id="PF01300">
    <property type="entry name" value="Sua5_yciO_yrdC"/>
    <property type="match status" value="1"/>
</dbReference>
<evidence type="ECO:0000256" key="3">
    <source>
        <dbReference type="ARBA" id="ARBA00022679"/>
    </source>
</evidence>
<dbReference type="AlphaFoldDB" id="A0A1D2QNM6"/>
<evidence type="ECO:0000256" key="7">
    <source>
        <dbReference type="ARBA" id="ARBA00022840"/>
    </source>
</evidence>
<dbReference type="EMBL" id="MDLC01000037">
    <property type="protein sequence ID" value="ODS23178.1"/>
    <property type="molecule type" value="Genomic_DNA"/>
</dbReference>
<evidence type="ECO:0000256" key="1">
    <source>
        <dbReference type="ARBA" id="ARBA00004496"/>
    </source>
</evidence>
<comment type="function">
    <text evidence="9">Required for the formation of a threonylcarbamoyl group on adenosine at position 37 (t(6)A37) in tRNAs that read codons beginning with adenine. Catalyzes the conversion of L-threonine, HCO(3)(-)/CO(2) and ATP to give threonylcarbamoyl-AMP (TC-AMP) as the acyladenylate intermediate, with the release of diphosphate.</text>
</comment>
<sequence>MFYQKYNPSIAINVSIMRQGGVVAYPTEAVWGFGCDPYNNKAVKKIFALKQRDPGKGLILVAATMKQLSPYLTKINSQQRDQLEKTWPGPVTWLVPNNGSIPSWISGDFSSVALRVSAHPYVHDLCKAFGGPIVSTSANPQGKPAPRYRWQVCRYFNQSVYLDNIATGCVGNRQQPSEIRDLISGEIIR</sequence>
<dbReference type="GO" id="GO:0061710">
    <property type="term" value="F:L-threonylcarbamoyladenylate synthase"/>
    <property type="evidence" value="ECO:0007669"/>
    <property type="project" value="UniProtKB-EC"/>
</dbReference>
<dbReference type="InterPro" id="IPR023535">
    <property type="entry name" value="TC-AMP_synthase"/>
</dbReference>
<dbReference type="PANTHER" id="PTHR17490:SF18">
    <property type="entry name" value="THREONYLCARBAMOYL-AMP SYNTHASE"/>
    <property type="match status" value="1"/>
</dbReference>
<dbReference type="GO" id="GO:0006450">
    <property type="term" value="P:regulation of translational fidelity"/>
    <property type="evidence" value="ECO:0007669"/>
    <property type="project" value="TreeGrafter"/>
</dbReference>
<comment type="similarity">
    <text evidence="9">Belongs to the SUA5 family. TsaC subfamily.</text>
</comment>
<dbReference type="InterPro" id="IPR017945">
    <property type="entry name" value="DHBP_synth_RibB-like_a/b_dom"/>
</dbReference>
<evidence type="ECO:0000259" key="10">
    <source>
        <dbReference type="PROSITE" id="PS51163"/>
    </source>
</evidence>
<dbReference type="SUPFAM" id="SSF55821">
    <property type="entry name" value="YrdC/RibB"/>
    <property type="match status" value="1"/>
</dbReference>
<dbReference type="EC" id="2.7.7.87" evidence="9"/>
<evidence type="ECO:0000256" key="8">
    <source>
        <dbReference type="ARBA" id="ARBA00048366"/>
    </source>
</evidence>
<dbReference type="PROSITE" id="PS51163">
    <property type="entry name" value="YRDC"/>
    <property type="match status" value="1"/>
</dbReference>
<dbReference type="GO" id="GO:0005737">
    <property type="term" value="C:cytoplasm"/>
    <property type="evidence" value="ECO:0007669"/>
    <property type="project" value="UniProtKB-SubCell"/>
</dbReference>
<evidence type="ECO:0000256" key="2">
    <source>
        <dbReference type="ARBA" id="ARBA00022490"/>
    </source>
</evidence>
<evidence type="ECO:0000256" key="4">
    <source>
        <dbReference type="ARBA" id="ARBA00022694"/>
    </source>
</evidence>
<dbReference type="Proteomes" id="UP000242502">
    <property type="component" value="Unassembled WGS sequence"/>
</dbReference>
<comment type="caution">
    <text evidence="11">The sequence shown here is derived from an EMBL/GenBank/DDBJ whole genome shotgun (WGS) entry which is preliminary data.</text>
</comment>
<organism evidence="11 12">
    <name type="scientific">Candidatus Endobugula sertula</name>
    <name type="common">Bugula neritina bacterial symbiont</name>
    <dbReference type="NCBI Taxonomy" id="62101"/>
    <lineage>
        <taxon>Bacteria</taxon>
        <taxon>Pseudomonadati</taxon>
        <taxon>Pseudomonadota</taxon>
        <taxon>Gammaproteobacteria</taxon>
        <taxon>Cellvibrionales</taxon>
        <taxon>Cellvibrionaceae</taxon>
        <taxon>Candidatus Endobugula</taxon>
    </lineage>
</organism>
<dbReference type="InterPro" id="IPR050156">
    <property type="entry name" value="TC-AMP_synthase_SUA5"/>
</dbReference>
<gene>
    <name evidence="9" type="primary">tsaC</name>
    <name evidence="11" type="ORF">AB835_10340</name>
</gene>
<feature type="domain" description="YrdC-like" evidence="10">
    <location>
        <begin position="7"/>
        <end position="189"/>
    </location>
</feature>
<protein>
    <recommendedName>
        <fullName evidence="9">Threonylcarbamoyl-AMP synthase</fullName>
        <shortName evidence="9">TC-AMP synthase</shortName>
        <ecNumber evidence="9">2.7.7.87</ecNumber>
    </recommendedName>
    <alternativeName>
        <fullName evidence="9">L-threonylcarbamoyladenylate synthase</fullName>
    </alternativeName>
    <alternativeName>
        <fullName evidence="9">t(6)A37 threonylcarbamoyladenosine biosynthesis protein TsaC</fullName>
    </alternativeName>
    <alternativeName>
        <fullName evidence="9">tRNA threonylcarbamoyladenosine biosynthesis protein TsaC</fullName>
    </alternativeName>
</protein>
<evidence type="ECO:0000256" key="5">
    <source>
        <dbReference type="ARBA" id="ARBA00022695"/>
    </source>
</evidence>
<name>A0A1D2QNM6_9GAMM</name>
<dbReference type="GO" id="GO:0003725">
    <property type="term" value="F:double-stranded RNA binding"/>
    <property type="evidence" value="ECO:0007669"/>
    <property type="project" value="InterPro"/>
</dbReference>
<comment type="subcellular location">
    <subcellularLocation>
        <location evidence="1 9">Cytoplasm</location>
    </subcellularLocation>
</comment>
<dbReference type="PANTHER" id="PTHR17490">
    <property type="entry name" value="SUA5"/>
    <property type="match status" value="1"/>
</dbReference>
<keyword evidence="5 9" id="KW-0548">Nucleotidyltransferase</keyword>
<comment type="catalytic activity">
    <reaction evidence="8 9">
        <text>L-threonine + hydrogencarbonate + ATP = L-threonylcarbamoyladenylate + diphosphate + H2O</text>
        <dbReference type="Rhea" id="RHEA:36407"/>
        <dbReference type="ChEBI" id="CHEBI:15377"/>
        <dbReference type="ChEBI" id="CHEBI:17544"/>
        <dbReference type="ChEBI" id="CHEBI:30616"/>
        <dbReference type="ChEBI" id="CHEBI:33019"/>
        <dbReference type="ChEBI" id="CHEBI:57926"/>
        <dbReference type="ChEBI" id="CHEBI:73682"/>
        <dbReference type="EC" id="2.7.7.87"/>
    </reaction>
</comment>
<dbReference type="HAMAP" id="MF_01852">
    <property type="entry name" value="TsaC"/>
    <property type="match status" value="1"/>
</dbReference>
<dbReference type="InterPro" id="IPR006070">
    <property type="entry name" value="Sua5-like_dom"/>
</dbReference>
<keyword evidence="7 9" id="KW-0067">ATP-binding</keyword>
<accession>A0A1D2QNM6</accession>